<accession>A0AAD7Z6J7</accession>
<gene>
    <name evidence="2" type="ORF">L9F63_007912</name>
</gene>
<dbReference type="EMBL" id="JASPKZ010010253">
    <property type="protein sequence ID" value="KAJ9574893.1"/>
    <property type="molecule type" value="Genomic_DNA"/>
</dbReference>
<evidence type="ECO:0000256" key="1">
    <source>
        <dbReference type="SAM" id="Phobius"/>
    </source>
</evidence>
<dbReference type="AlphaFoldDB" id="A0AAD7Z6J7"/>
<dbReference type="Proteomes" id="UP001233999">
    <property type="component" value="Unassembled WGS sequence"/>
</dbReference>
<reference evidence="2" key="2">
    <citation type="submission" date="2023-05" db="EMBL/GenBank/DDBJ databases">
        <authorList>
            <person name="Fouks B."/>
        </authorList>
    </citation>
    <scope>NUCLEOTIDE SEQUENCE</scope>
    <source>
        <strain evidence="2">Stay&amp;Tobe</strain>
        <tissue evidence="2">Testes</tissue>
    </source>
</reference>
<evidence type="ECO:0000313" key="3">
    <source>
        <dbReference type="Proteomes" id="UP001233999"/>
    </source>
</evidence>
<name>A0AAD7Z6J7_DIPPU</name>
<proteinExistence type="predicted"/>
<comment type="caution">
    <text evidence="2">The sequence shown here is derived from an EMBL/GenBank/DDBJ whole genome shotgun (WGS) entry which is preliminary data.</text>
</comment>
<feature type="transmembrane region" description="Helical" evidence="1">
    <location>
        <begin position="12"/>
        <end position="37"/>
    </location>
</feature>
<sequence length="85" mass="9054">MTSRLGQKAVGVAAIVAIILLIVLIVLLWTGVGAGVFSTRNSVGKSLQSKPHRNEEISTLLTDIDIVTSSATLLNDKVEDYMRGS</sequence>
<keyword evidence="1" id="KW-0472">Membrane</keyword>
<keyword evidence="3" id="KW-1185">Reference proteome</keyword>
<keyword evidence="1" id="KW-1133">Transmembrane helix</keyword>
<evidence type="ECO:0000313" key="2">
    <source>
        <dbReference type="EMBL" id="KAJ9574893.1"/>
    </source>
</evidence>
<feature type="non-terminal residue" evidence="2">
    <location>
        <position position="85"/>
    </location>
</feature>
<reference evidence="2" key="1">
    <citation type="journal article" date="2023" name="IScience">
        <title>Live-bearing cockroach genome reveals convergent evolutionary mechanisms linked to viviparity in insects and beyond.</title>
        <authorList>
            <person name="Fouks B."/>
            <person name="Harrison M.C."/>
            <person name="Mikhailova A.A."/>
            <person name="Marchal E."/>
            <person name="English S."/>
            <person name="Carruthers M."/>
            <person name="Jennings E.C."/>
            <person name="Chiamaka E.L."/>
            <person name="Frigard R.A."/>
            <person name="Pippel M."/>
            <person name="Attardo G.M."/>
            <person name="Benoit J.B."/>
            <person name="Bornberg-Bauer E."/>
            <person name="Tobe S.S."/>
        </authorList>
    </citation>
    <scope>NUCLEOTIDE SEQUENCE</scope>
    <source>
        <strain evidence="2">Stay&amp;Tobe</strain>
    </source>
</reference>
<protein>
    <submittedName>
        <fullName evidence="2">Uncharacterized protein</fullName>
    </submittedName>
</protein>
<organism evidence="2 3">
    <name type="scientific">Diploptera punctata</name>
    <name type="common">Pacific beetle cockroach</name>
    <dbReference type="NCBI Taxonomy" id="6984"/>
    <lineage>
        <taxon>Eukaryota</taxon>
        <taxon>Metazoa</taxon>
        <taxon>Ecdysozoa</taxon>
        <taxon>Arthropoda</taxon>
        <taxon>Hexapoda</taxon>
        <taxon>Insecta</taxon>
        <taxon>Pterygota</taxon>
        <taxon>Neoptera</taxon>
        <taxon>Polyneoptera</taxon>
        <taxon>Dictyoptera</taxon>
        <taxon>Blattodea</taxon>
        <taxon>Blaberoidea</taxon>
        <taxon>Blaberidae</taxon>
        <taxon>Diplopterinae</taxon>
        <taxon>Diploptera</taxon>
    </lineage>
</organism>
<keyword evidence="1" id="KW-0812">Transmembrane</keyword>